<feature type="domain" description="LysM" evidence="1">
    <location>
        <begin position="58"/>
        <end position="108"/>
    </location>
</feature>
<keyword evidence="3" id="KW-1185">Reference proteome</keyword>
<dbReference type="SMART" id="SM00257">
    <property type="entry name" value="LysM"/>
    <property type="match status" value="1"/>
</dbReference>
<evidence type="ECO:0000259" key="1">
    <source>
        <dbReference type="PROSITE" id="PS51782"/>
    </source>
</evidence>
<dbReference type="HOGENOM" id="CLU_136034_2_7_11"/>
<dbReference type="InterPro" id="IPR036779">
    <property type="entry name" value="LysM_dom_sf"/>
</dbReference>
<dbReference type="RefSeq" id="WP_050752376.1">
    <property type="nucleotide sequence ID" value="NZ_GG770225.1"/>
</dbReference>
<dbReference type="Proteomes" id="UP000005777">
    <property type="component" value="Unassembled WGS sequence"/>
</dbReference>
<accession>W5IK68</accession>
<evidence type="ECO:0000313" key="2">
    <source>
        <dbReference type="EMBL" id="EFG27342.2"/>
    </source>
</evidence>
<dbReference type="AlphaFoldDB" id="W5IK68"/>
<comment type="caution">
    <text evidence="2">The sequence shown here is derived from an EMBL/GenBank/DDBJ whole genome shotgun (WGS) entry which is preliminary data.</text>
</comment>
<dbReference type="InterPro" id="IPR018392">
    <property type="entry name" value="LysM"/>
</dbReference>
<dbReference type="eggNOG" id="COG1388">
    <property type="taxonomic scope" value="Bacteria"/>
</dbReference>
<dbReference type="SUPFAM" id="SSF54106">
    <property type="entry name" value="LysM domain"/>
    <property type="match status" value="1"/>
</dbReference>
<dbReference type="PROSITE" id="PS51782">
    <property type="entry name" value="LYSM"/>
    <property type="match status" value="1"/>
</dbReference>
<dbReference type="Pfam" id="PF01476">
    <property type="entry name" value="LysM"/>
    <property type="match status" value="1"/>
</dbReference>
<gene>
    <name evidence="2" type="ORF">HMPREF9020_00983</name>
</gene>
<dbReference type="Gene3D" id="3.10.350.10">
    <property type="entry name" value="LysM domain"/>
    <property type="match status" value="1"/>
</dbReference>
<name>W5IK68_SCAIO</name>
<sequence>MMNAVAHQGRKSHVKLSGLGRALVGLFLSLIIGLGFGLGRAAAAQDHAQDDTHPLEVYSYVVGPGDSLWKYAQMNAPQGEDLNDYIFYLMKLNHLNSTTLTVGQRIVVPKQG</sequence>
<dbReference type="EMBL" id="ADCX01000004">
    <property type="protein sequence ID" value="EFG27342.2"/>
    <property type="molecule type" value="Genomic_DNA"/>
</dbReference>
<dbReference type="CDD" id="cd00118">
    <property type="entry name" value="LysM"/>
    <property type="match status" value="1"/>
</dbReference>
<proteinExistence type="predicted"/>
<organism evidence="2 3">
    <name type="scientific">Scardovia inopinata F0304</name>
    <dbReference type="NCBI Taxonomy" id="641146"/>
    <lineage>
        <taxon>Bacteria</taxon>
        <taxon>Bacillati</taxon>
        <taxon>Actinomycetota</taxon>
        <taxon>Actinomycetes</taxon>
        <taxon>Bifidobacteriales</taxon>
        <taxon>Bifidobacteriaceae</taxon>
        <taxon>Scardovia</taxon>
    </lineage>
</organism>
<protein>
    <recommendedName>
        <fullName evidence="1">LysM domain-containing protein</fullName>
    </recommendedName>
</protein>
<evidence type="ECO:0000313" key="3">
    <source>
        <dbReference type="Proteomes" id="UP000005777"/>
    </source>
</evidence>
<reference evidence="2 3" key="1">
    <citation type="submission" date="2012-01" db="EMBL/GenBank/DDBJ databases">
        <title>The Genome Sequence of Scardovia inopinata F0304.</title>
        <authorList>
            <consortium name="The Broad Institute Genome Sequencing Platform"/>
            <person name="Ward D."/>
            <person name="Earl A."/>
            <person name="Feldgarden M."/>
            <person name="Gevers D."/>
            <person name="Young S."/>
            <person name="Zeng Q."/>
            <person name="Koehrsen M."/>
            <person name="Alvarado L."/>
            <person name="Berlin A.M."/>
            <person name="Borenstein D."/>
            <person name="Chapman S.B."/>
            <person name="Chen Z."/>
            <person name="Engels R."/>
            <person name="Freedman E."/>
            <person name="Gellesch M."/>
            <person name="Goldberg J."/>
            <person name="Griggs A."/>
            <person name="Gujja S."/>
            <person name="Heilman E.R."/>
            <person name="Heiman D.I."/>
            <person name="Hepburn T.A."/>
            <person name="Howarth C."/>
            <person name="Jen D."/>
            <person name="Larson L."/>
            <person name="Mehta T."/>
            <person name="Park D."/>
            <person name="Pearson M."/>
            <person name="Richards J."/>
            <person name="Roberts A."/>
            <person name="Saif S."/>
            <person name="Shea T.D."/>
            <person name="Shenoy N."/>
            <person name="Sisk P."/>
            <person name="Stolte C."/>
            <person name="Sykes S.N."/>
            <person name="Walk T."/>
            <person name="White J."/>
            <person name="Yandava C."/>
            <person name="Izard J."/>
            <person name="Baranova O.V."/>
            <person name="Blanton J.M."/>
            <person name="Tanner A.C."/>
            <person name="Dewhirst F."/>
            <person name="Haas B."/>
            <person name="Nusbaum C."/>
            <person name="Birren B."/>
        </authorList>
    </citation>
    <scope>NUCLEOTIDE SEQUENCE [LARGE SCALE GENOMIC DNA]</scope>
    <source>
        <strain evidence="2 3">F0304</strain>
    </source>
</reference>